<keyword evidence="8" id="KW-1185">Reference proteome</keyword>
<dbReference type="Pfam" id="PF05055">
    <property type="entry name" value="DUF677"/>
    <property type="match status" value="1"/>
</dbReference>
<keyword evidence="3 6" id="KW-0812">Transmembrane</keyword>
<dbReference type="InParanoid" id="A0A7J7DSD9"/>
<evidence type="ECO:0000256" key="2">
    <source>
        <dbReference type="ARBA" id="ARBA00009074"/>
    </source>
</evidence>
<dbReference type="GO" id="GO:0016020">
    <property type="term" value="C:membrane"/>
    <property type="evidence" value="ECO:0007669"/>
    <property type="project" value="UniProtKB-SubCell"/>
</dbReference>
<name>A0A7J7DSD9_TRIWF</name>
<evidence type="ECO:0000313" key="7">
    <source>
        <dbReference type="EMBL" id="KAF5749213.1"/>
    </source>
</evidence>
<evidence type="ECO:0000256" key="3">
    <source>
        <dbReference type="ARBA" id="ARBA00022692"/>
    </source>
</evidence>
<keyword evidence="4 6" id="KW-1133">Transmembrane helix</keyword>
<evidence type="ECO:0000256" key="4">
    <source>
        <dbReference type="ARBA" id="ARBA00022989"/>
    </source>
</evidence>
<dbReference type="PANTHER" id="PTHR31113">
    <property type="entry name" value="UPF0496 PROTEIN 3-RELATED"/>
    <property type="match status" value="1"/>
</dbReference>
<feature type="transmembrane region" description="Helical" evidence="6">
    <location>
        <begin position="185"/>
        <end position="206"/>
    </location>
</feature>
<comment type="caution">
    <text evidence="7">The sequence shown here is derived from an EMBL/GenBank/DDBJ whole genome shotgun (WGS) entry which is preliminary data.</text>
</comment>
<evidence type="ECO:0000256" key="5">
    <source>
        <dbReference type="ARBA" id="ARBA00023136"/>
    </source>
</evidence>
<gene>
    <name evidence="7" type="ORF">HS088_TW04G01177</name>
</gene>
<proteinExistence type="inferred from homology"/>
<evidence type="ECO:0000256" key="1">
    <source>
        <dbReference type="ARBA" id="ARBA00004370"/>
    </source>
</evidence>
<keyword evidence="5 6" id="KW-0472">Membrane</keyword>
<evidence type="ECO:0000313" key="8">
    <source>
        <dbReference type="Proteomes" id="UP000593562"/>
    </source>
</evidence>
<sequence length="349" mass="40195">MDDKKSKDVGRNLNVNEEYLSALRTKSYAEFLTKAQLLLVNEHPSSPSFCHHKFSKSLLEPRQENIPSILESTIFEKTPQLKTLILNYFDISAEASKFCSHLLKNINHVYSNYEFIRRAIDTIDDHNYSSENVHQIISDLNSFIIQNNPFSNPNMLDFKLIHDKYSSVLRRLKLKGKKLARKIKLIRCIENASGICITATIGLVAITTIVALAHTLAGLVMAPAIFSFSFNNFKKTKFLSFQFKRSCVLKKLRDQIDVAAKGTYILDRDFDTMSRLVARLYDEVEHKKTMIKFCLERGDDKFSLQIVKELKKSDVGFRKQVEELEEQVYLCLATINRARALVIKESLRQ</sequence>
<feature type="transmembrane region" description="Helical" evidence="6">
    <location>
        <begin position="212"/>
        <end position="233"/>
    </location>
</feature>
<protein>
    <submittedName>
        <fullName evidence="7">Uncharacterized protein</fullName>
    </submittedName>
</protein>
<comment type="similarity">
    <text evidence="2">Belongs to the UPF0496 family.</text>
</comment>
<organism evidence="7 8">
    <name type="scientific">Tripterygium wilfordii</name>
    <name type="common">Thunder God vine</name>
    <dbReference type="NCBI Taxonomy" id="458696"/>
    <lineage>
        <taxon>Eukaryota</taxon>
        <taxon>Viridiplantae</taxon>
        <taxon>Streptophyta</taxon>
        <taxon>Embryophyta</taxon>
        <taxon>Tracheophyta</taxon>
        <taxon>Spermatophyta</taxon>
        <taxon>Magnoliopsida</taxon>
        <taxon>eudicotyledons</taxon>
        <taxon>Gunneridae</taxon>
        <taxon>Pentapetalae</taxon>
        <taxon>rosids</taxon>
        <taxon>fabids</taxon>
        <taxon>Celastrales</taxon>
        <taxon>Celastraceae</taxon>
        <taxon>Tripterygium</taxon>
    </lineage>
</organism>
<dbReference type="PANTHER" id="PTHR31113:SF2">
    <property type="entry name" value="OS04G0423200 PROTEIN"/>
    <property type="match status" value="1"/>
</dbReference>
<evidence type="ECO:0000256" key="6">
    <source>
        <dbReference type="SAM" id="Phobius"/>
    </source>
</evidence>
<reference evidence="7 8" key="1">
    <citation type="journal article" date="2020" name="Nat. Commun.">
        <title>Genome of Tripterygium wilfordii and identification of cytochrome P450 involved in triptolide biosynthesis.</title>
        <authorList>
            <person name="Tu L."/>
            <person name="Su P."/>
            <person name="Zhang Z."/>
            <person name="Gao L."/>
            <person name="Wang J."/>
            <person name="Hu T."/>
            <person name="Zhou J."/>
            <person name="Zhang Y."/>
            <person name="Zhao Y."/>
            <person name="Liu Y."/>
            <person name="Song Y."/>
            <person name="Tong Y."/>
            <person name="Lu Y."/>
            <person name="Yang J."/>
            <person name="Xu C."/>
            <person name="Jia M."/>
            <person name="Peters R.J."/>
            <person name="Huang L."/>
            <person name="Gao W."/>
        </authorList>
    </citation>
    <scope>NUCLEOTIDE SEQUENCE [LARGE SCALE GENOMIC DNA]</scope>
    <source>
        <strain evidence="8">cv. XIE 37</strain>
        <tissue evidence="7">Leaf</tissue>
    </source>
</reference>
<dbReference type="InterPro" id="IPR007749">
    <property type="entry name" value="DUF677"/>
</dbReference>
<comment type="subcellular location">
    <subcellularLocation>
        <location evidence="1">Membrane</location>
    </subcellularLocation>
</comment>
<dbReference type="EMBL" id="JAAARO010000004">
    <property type="protein sequence ID" value="KAF5749213.1"/>
    <property type="molecule type" value="Genomic_DNA"/>
</dbReference>
<dbReference type="AlphaFoldDB" id="A0A7J7DSD9"/>
<accession>A0A7J7DSD9</accession>
<dbReference type="Proteomes" id="UP000593562">
    <property type="component" value="Unassembled WGS sequence"/>
</dbReference>